<evidence type="ECO:0000313" key="2">
    <source>
        <dbReference type="Proteomes" id="UP000250235"/>
    </source>
</evidence>
<name>A0A2Z7B9Q1_9LAMI</name>
<keyword evidence="1" id="KW-0418">Kinase</keyword>
<dbReference type="Proteomes" id="UP000250235">
    <property type="component" value="Unassembled WGS sequence"/>
</dbReference>
<gene>
    <name evidence="1" type="ORF">F511_15594</name>
</gene>
<protein>
    <submittedName>
        <fullName evidence="1">Putative LRR receptor-like serine/threonine-protein kinase</fullName>
    </submittedName>
</protein>
<keyword evidence="1" id="KW-0808">Transferase</keyword>
<dbReference type="GO" id="GO:0016301">
    <property type="term" value="F:kinase activity"/>
    <property type="evidence" value="ECO:0007669"/>
    <property type="project" value="UniProtKB-KW"/>
</dbReference>
<evidence type="ECO:0000313" key="1">
    <source>
        <dbReference type="EMBL" id="KZV28514.1"/>
    </source>
</evidence>
<accession>A0A2Z7B9Q1</accession>
<keyword evidence="2" id="KW-1185">Reference proteome</keyword>
<dbReference type="AlphaFoldDB" id="A0A2Z7B9Q1"/>
<keyword evidence="1" id="KW-0675">Receptor</keyword>
<proteinExistence type="predicted"/>
<organism evidence="1 2">
    <name type="scientific">Dorcoceras hygrometricum</name>
    <dbReference type="NCBI Taxonomy" id="472368"/>
    <lineage>
        <taxon>Eukaryota</taxon>
        <taxon>Viridiplantae</taxon>
        <taxon>Streptophyta</taxon>
        <taxon>Embryophyta</taxon>
        <taxon>Tracheophyta</taxon>
        <taxon>Spermatophyta</taxon>
        <taxon>Magnoliopsida</taxon>
        <taxon>eudicotyledons</taxon>
        <taxon>Gunneridae</taxon>
        <taxon>Pentapetalae</taxon>
        <taxon>asterids</taxon>
        <taxon>lamiids</taxon>
        <taxon>Lamiales</taxon>
        <taxon>Gesneriaceae</taxon>
        <taxon>Didymocarpoideae</taxon>
        <taxon>Trichosporeae</taxon>
        <taxon>Loxocarpinae</taxon>
        <taxon>Dorcoceras</taxon>
    </lineage>
</organism>
<sequence length="366" mass="40768">MLCVRTRLQPKHREPKNLKELLNNRYESTEQQYNSGHGVCEYMEATHSSQHTAPDAKHSSTRCCQTHEMLELPTPLIVANRSQQGDEVYGSYPLVLNRHPGNMSNTEHIQQCKAYTAASIIIHAQSTAVKQAHIRTSSLLCYNYYNRVPSNTYLIPAKPNTNTSSRTMKSDAYANRLQKGDVFAHLSSFTQASKISTKRRVLARGVQRYHSYFNRSYLPSAIGEDKLTSSFDILRKLSTASLLFHHYDWCASCFFDSLRLGTKSTEYAKLATGYIATADTNKLSTGCCCCLRLVAQNTASGNLCVATESTVASTAEISMQSLPAESLAQEQNAVVSTYVNDIVLLSLILLMLQHDVASSLSLLFIR</sequence>
<reference evidence="1 2" key="1">
    <citation type="journal article" date="2015" name="Proc. Natl. Acad. Sci. U.S.A.">
        <title>The resurrection genome of Boea hygrometrica: A blueprint for survival of dehydration.</title>
        <authorList>
            <person name="Xiao L."/>
            <person name="Yang G."/>
            <person name="Zhang L."/>
            <person name="Yang X."/>
            <person name="Zhao S."/>
            <person name="Ji Z."/>
            <person name="Zhou Q."/>
            <person name="Hu M."/>
            <person name="Wang Y."/>
            <person name="Chen M."/>
            <person name="Xu Y."/>
            <person name="Jin H."/>
            <person name="Xiao X."/>
            <person name="Hu G."/>
            <person name="Bao F."/>
            <person name="Hu Y."/>
            <person name="Wan P."/>
            <person name="Li L."/>
            <person name="Deng X."/>
            <person name="Kuang T."/>
            <person name="Xiang C."/>
            <person name="Zhu J.K."/>
            <person name="Oliver M.J."/>
            <person name="He Y."/>
        </authorList>
    </citation>
    <scope>NUCLEOTIDE SEQUENCE [LARGE SCALE GENOMIC DNA]</scope>
    <source>
        <strain evidence="2">cv. XS01</strain>
    </source>
</reference>
<dbReference type="EMBL" id="KV010113">
    <property type="protein sequence ID" value="KZV28514.1"/>
    <property type="molecule type" value="Genomic_DNA"/>
</dbReference>